<evidence type="ECO:0000256" key="3">
    <source>
        <dbReference type="SAM" id="Phobius"/>
    </source>
</evidence>
<comment type="similarity">
    <text evidence="1">Belongs to the LytR/CpsA/Psr (LCP) family.</text>
</comment>
<dbReference type="eggNOG" id="COG1316">
    <property type="taxonomic scope" value="Bacteria"/>
</dbReference>
<dbReference type="InterPro" id="IPR050922">
    <property type="entry name" value="LytR/CpsA/Psr_CW_biosynth"/>
</dbReference>
<keyword evidence="3" id="KW-0472">Membrane</keyword>
<feature type="transmembrane region" description="Helical" evidence="3">
    <location>
        <begin position="64"/>
        <end position="84"/>
    </location>
</feature>
<dbReference type="PANTHER" id="PTHR33392">
    <property type="entry name" value="POLYISOPRENYL-TEICHOIC ACID--PEPTIDOGLYCAN TEICHOIC ACID TRANSFERASE TAGU"/>
    <property type="match status" value="1"/>
</dbReference>
<dbReference type="EMBL" id="CP001700">
    <property type="protein sequence ID" value="ACU71019.1"/>
    <property type="molecule type" value="Genomic_DNA"/>
</dbReference>
<dbReference type="STRING" id="479433.Caci_2100"/>
<feature type="domain" description="Cell envelope-related transcriptional attenuator" evidence="4">
    <location>
        <begin position="143"/>
        <end position="295"/>
    </location>
</feature>
<evidence type="ECO:0000259" key="4">
    <source>
        <dbReference type="Pfam" id="PF03816"/>
    </source>
</evidence>
<accession>C7QG42</accession>
<dbReference type="OrthoDB" id="9782542at2"/>
<feature type="region of interest" description="Disordered" evidence="2">
    <location>
        <begin position="1"/>
        <end position="56"/>
    </location>
</feature>
<proteinExistence type="inferred from homology"/>
<dbReference type="NCBIfam" id="TIGR00350">
    <property type="entry name" value="lytR_cpsA_psr"/>
    <property type="match status" value="1"/>
</dbReference>
<evidence type="ECO:0000313" key="6">
    <source>
        <dbReference type="Proteomes" id="UP000000851"/>
    </source>
</evidence>
<keyword evidence="3" id="KW-1133">Transmembrane helix</keyword>
<evidence type="ECO:0000256" key="1">
    <source>
        <dbReference type="ARBA" id="ARBA00006068"/>
    </source>
</evidence>
<keyword evidence="3" id="KW-0812">Transmembrane</keyword>
<protein>
    <submittedName>
        <fullName evidence="5">Cell envelope-related transcriptional attenuator</fullName>
    </submittedName>
</protein>
<dbReference type="AlphaFoldDB" id="C7QG42"/>
<evidence type="ECO:0000313" key="5">
    <source>
        <dbReference type="EMBL" id="ACU71019.1"/>
    </source>
</evidence>
<dbReference type="Pfam" id="PF03816">
    <property type="entry name" value="LytR_cpsA_psr"/>
    <property type="match status" value="1"/>
</dbReference>
<gene>
    <name evidence="5" type="ordered locus">Caci_2100</name>
</gene>
<name>C7QG42_CATAD</name>
<evidence type="ECO:0000256" key="2">
    <source>
        <dbReference type="SAM" id="MobiDB-lite"/>
    </source>
</evidence>
<dbReference type="HOGENOM" id="CLU_016455_0_1_11"/>
<dbReference type="InParanoid" id="C7QG42"/>
<keyword evidence="6" id="KW-1185">Reference proteome</keyword>
<dbReference type="Proteomes" id="UP000000851">
    <property type="component" value="Chromosome"/>
</dbReference>
<dbReference type="RefSeq" id="WP_012786312.1">
    <property type="nucleotide sequence ID" value="NC_013131.1"/>
</dbReference>
<dbReference type="InterPro" id="IPR004474">
    <property type="entry name" value="LytR_CpsA_psr"/>
</dbReference>
<reference evidence="5 6" key="1">
    <citation type="journal article" date="2009" name="Stand. Genomic Sci.">
        <title>Complete genome sequence of Catenulispora acidiphila type strain (ID 139908).</title>
        <authorList>
            <person name="Copeland A."/>
            <person name="Lapidus A."/>
            <person name="Glavina Del Rio T."/>
            <person name="Nolan M."/>
            <person name="Lucas S."/>
            <person name="Chen F."/>
            <person name="Tice H."/>
            <person name="Cheng J.F."/>
            <person name="Bruce D."/>
            <person name="Goodwin L."/>
            <person name="Pitluck S."/>
            <person name="Mikhailova N."/>
            <person name="Pati A."/>
            <person name="Ivanova N."/>
            <person name="Mavromatis K."/>
            <person name="Chen A."/>
            <person name="Palaniappan K."/>
            <person name="Chain P."/>
            <person name="Land M."/>
            <person name="Hauser L."/>
            <person name="Chang Y.J."/>
            <person name="Jeffries C.D."/>
            <person name="Chertkov O."/>
            <person name="Brettin T."/>
            <person name="Detter J.C."/>
            <person name="Han C."/>
            <person name="Ali Z."/>
            <person name="Tindall B.J."/>
            <person name="Goker M."/>
            <person name="Bristow J."/>
            <person name="Eisen J.A."/>
            <person name="Markowitz V."/>
            <person name="Hugenholtz P."/>
            <person name="Kyrpides N.C."/>
            <person name="Klenk H.P."/>
        </authorList>
    </citation>
    <scope>NUCLEOTIDE SEQUENCE [LARGE SCALE GENOMIC DNA]</scope>
    <source>
        <strain evidence="6">DSM 44928 / JCM 14897 / NBRC 102108 / NRRL B-24433 / ID139908</strain>
    </source>
</reference>
<dbReference type="Gene3D" id="3.40.630.190">
    <property type="entry name" value="LCP protein"/>
    <property type="match status" value="1"/>
</dbReference>
<dbReference type="PANTHER" id="PTHR33392:SF6">
    <property type="entry name" value="POLYISOPRENYL-TEICHOIC ACID--PEPTIDOGLYCAN TEICHOIC ACID TRANSFERASE TAGU"/>
    <property type="match status" value="1"/>
</dbReference>
<sequence>MSGGYGGWTPQEPGGWIPPEPEPTVELRPPSRWAQLRGRLSGGRRDGGGPRPPRVRRFSWPKRILAGGLVLVLLVGGYATWLYFHASGEIRHENVISDYPGRPAEGKGTNWLLVGSDSREGLTSDQEDALHTGTGAVTGNTSRTDSMMILHSGSNGTSLISLPRDSYVTIPAWTDSKGKQHALSKNKLNAAYAFGDAPLLIKTIEVSTGVRIDHFAEVGFGGFVKVTDAVGGVHLCLDKPLKDELSGADLKAGCQTLNGAQGLAYVRDRYSDPLGDIGRMQRQRTFLAALAHKVSSTGVILNPFKLVPVLDNSLAAFKVDNGTNLSDLYDMFQHMKGVSGSNGHTIVVPIANEDYNVPGVGSCILWDKTKAGQLWSAVINDTTMPALSATGGV</sequence>
<dbReference type="KEGG" id="cai:Caci_2100"/>
<organism evidence="5 6">
    <name type="scientific">Catenulispora acidiphila (strain DSM 44928 / JCM 14897 / NBRC 102108 / NRRL B-24433 / ID139908)</name>
    <dbReference type="NCBI Taxonomy" id="479433"/>
    <lineage>
        <taxon>Bacteria</taxon>
        <taxon>Bacillati</taxon>
        <taxon>Actinomycetota</taxon>
        <taxon>Actinomycetes</taxon>
        <taxon>Catenulisporales</taxon>
        <taxon>Catenulisporaceae</taxon>
        <taxon>Catenulispora</taxon>
    </lineage>
</organism>